<dbReference type="Proteomes" id="UP000002297">
    <property type="component" value="Chromosome"/>
</dbReference>
<organism evidence="3 4">
    <name type="scientific">Croceibacter atlanticus (strain ATCC BAA-628 / JCM 21780 / CIP 108009 / IAM 15332 / KCTC 12090 / HTCC2559)</name>
    <dbReference type="NCBI Taxonomy" id="216432"/>
    <lineage>
        <taxon>Bacteria</taxon>
        <taxon>Pseudomonadati</taxon>
        <taxon>Bacteroidota</taxon>
        <taxon>Flavobacteriia</taxon>
        <taxon>Flavobacteriales</taxon>
        <taxon>Flavobacteriaceae</taxon>
        <taxon>Croceibacter</taxon>
    </lineage>
</organism>
<proteinExistence type="predicted"/>
<evidence type="ECO:0000313" key="4">
    <source>
        <dbReference type="Proteomes" id="UP000002297"/>
    </source>
</evidence>
<dbReference type="RefSeq" id="WP_013188068.1">
    <property type="nucleotide sequence ID" value="NC_014230.1"/>
</dbReference>
<evidence type="ECO:0000313" key="3">
    <source>
        <dbReference type="EMBL" id="EAP86687.1"/>
    </source>
</evidence>
<dbReference type="Pfam" id="PF18862">
    <property type="entry name" value="ApeA_NTD1"/>
    <property type="match status" value="1"/>
</dbReference>
<dbReference type="EMBL" id="CP002046">
    <property type="protein sequence ID" value="EAP86687.1"/>
    <property type="molecule type" value="Genomic_DNA"/>
</dbReference>
<evidence type="ECO:0000259" key="1">
    <source>
        <dbReference type="Pfam" id="PF18739"/>
    </source>
</evidence>
<evidence type="ECO:0000259" key="2">
    <source>
        <dbReference type="Pfam" id="PF18862"/>
    </source>
</evidence>
<gene>
    <name evidence="3" type="ordered locus">CA2559_11643</name>
</gene>
<sequence>MKKDQKYYGEVWFAGEESNKQFAVLFYKDDDLMLETNLCAPRTVYKQPQILGVFTGLGYITFIDCRIQHSSSGMVETRIYRPKYTFVSAVHFVNVLNTKVSEFSVINDTIVKWVNHYTWYDHLDEKLLYKKFDDLYTIDEIGLEITISHYLNFQSERTELHIKNRGSILFKKDEPVDILESIRIYVQFQKMLQLLFGRSAKFERFSFKCLSCGEWQQVYYNDKKLTKSTNTYVHTDYEKVKVDLDKVLHAVYTNNSFQFCLDKLMENFIATQTSHNKRFTNSIASFEAFGKLYSGHKSNNLSKFIKHYKTAFVLIGKFTDDEWKSFPSKVVRSRDYHVHSNIANKNVYSEYELLYISFLFDFVIAYLLLETLEVSEDLLKNFIMHGNSVFIDMKRTNEILSANPLLKSQSN</sequence>
<dbReference type="HOGENOM" id="CLU_668544_0_0_10"/>
<dbReference type="eggNOG" id="ENOG502Z7SM">
    <property type="taxonomic scope" value="Bacteria"/>
</dbReference>
<dbReference type="InterPro" id="IPR041223">
    <property type="entry name" value="ApeA_NTD"/>
</dbReference>
<reference evidence="3 4" key="1">
    <citation type="journal article" date="2010" name="J. Bacteriol.">
        <title>The complete genome sequence of Croceibacter atlanticus HTCC2559T.</title>
        <authorList>
            <person name="Oh H.M."/>
            <person name="Kang I."/>
            <person name="Ferriera S."/>
            <person name="Giovannoni S.J."/>
            <person name="Cho J.C."/>
        </authorList>
    </citation>
    <scope>NUCLEOTIDE SEQUENCE [LARGE SCALE GENOMIC DNA]</scope>
    <source>
        <strain evidence="4">ATCC BAA-628 / HTCC2559 / KCTC 12090</strain>
    </source>
</reference>
<dbReference type="AlphaFoldDB" id="A3UA51"/>
<dbReference type="GeneID" id="89454049"/>
<keyword evidence="4" id="KW-1185">Reference proteome</keyword>
<dbReference type="InterPro" id="IPR041229">
    <property type="entry name" value="HEPN_Apea"/>
</dbReference>
<dbReference type="Pfam" id="PF18739">
    <property type="entry name" value="HEPN_Apea"/>
    <property type="match status" value="1"/>
</dbReference>
<dbReference type="KEGG" id="cat:CA2559_11643"/>
<feature type="domain" description="Apea-like HEPN" evidence="1">
    <location>
        <begin position="265"/>
        <end position="377"/>
    </location>
</feature>
<protein>
    <submittedName>
        <fullName evidence="3">Uncharacterized protein</fullName>
    </submittedName>
</protein>
<name>A3UA51_CROAH</name>
<dbReference type="OrthoDB" id="1397981at2"/>
<dbReference type="STRING" id="216432.CA2559_11643"/>
<feature type="domain" description="ApeA N-terminal" evidence="2">
    <location>
        <begin position="6"/>
        <end position="248"/>
    </location>
</feature>
<accession>A3UA51</accession>